<reference evidence="1 2" key="1">
    <citation type="journal article" date="2012" name="Genome Biol.">
        <title>Genome and low-iron response of an oceanic diatom adapted to chronic iron limitation.</title>
        <authorList>
            <person name="Lommer M."/>
            <person name="Specht M."/>
            <person name="Roy A.S."/>
            <person name="Kraemer L."/>
            <person name="Andreson R."/>
            <person name="Gutowska M.A."/>
            <person name="Wolf J."/>
            <person name="Bergner S.V."/>
            <person name="Schilhabel M.B."/>
            <person name="Klostermeier U.C."/>
            <person name="Beiko R.G."/>
            <person name="Rosenstiel P."/>
            <person name="Hippler M."/>
            <person name="Laroche J."/>
        </authorList>
    </citation>
    <scope>NUCLEOTIDE SEQUENCE [LARGE SCALE GENOMIC DNA]</scope>
    <source>
        <strain evidence="1 2">CCMP1005</strain>
    </source>
</reference>
<comment type="caution">
    <text evidence="1">The sequence shown here is derived from an EMBL/GenBank/DDBJ whole genome shotgun (WGS) entry which is preliminary data.</text>
</comment>
<accession>K0SK37</accession>
<protein>
    <submittedName>
        <fullName evidence="1">Uncharacterized protein</fullName>
    </submittedName>
</protein>
<dbReference type="OrthoDB" id="44946at2759"/>
<gene>
    <name evidence="1" type="ORF">THAOC_13825</name>
</gene>
<feature type="non-terminal residue" evidence="1">
    <location>
        <position position="1"/>
    </location>
</feature>
<proteinExistence type="predicted"/>
<keyword evidence="2" id="KW-1185">Reference proteome</keyword>
<sequence>SSRTPRSQVKQELRVSYTEAANIPNFLAAIKEEIKKSCPKLVTDGSSPFRAHWTDYGEKYLMIVVNAHFYIKPTGNEYWDNRQQVLEAILRAATKTEVHLEKACKPATAPRTN</sequence>
<evidence type="ECO:0000313" key="1">
    <source>
        <dbReference type="EMBL" id="EJK65324.1"/>
    </source>
</evidence>
<evidence type="ECO:0000313" key="2">
    <source>
        <dbReference type="Proteomes" id="UP000266841"/>
    </source>
</evidence>
<name>K0SK37_THAOC</name>
<dbReference type="EMBL" id="AGNL01015993">
    <property type="protein sequence ID" value="EJK65324.1"/>
    <property type="molecule type" value="Genomic_DNA"/>
</dbReference>
<dbReference type="Proteomes" id="UP000266841">
    <property type="component" value="Unassembled WGS sequence"/>
</dbReference>
<organism evidence="1 2">
    <name type="scientific">Thalassiosira oceanica</name>
    <name type="common">Marine diatom</name>
    <dbReference type="NCBI Taxonomy" id="159749"/>
    <lineage>
        <taxon>Eukaryota</taxon>
        <taxon>Sar</taxon>
        <taxon>Stramenopiles</taxon>
        <taxon>Ochrophyta</taxon>
        <taxon>Bacillariophyta</taxon>
        <taxon>Coscinodiscophyceae</taxon>
        <taxon>Thalassiosirophycidae</taxon>
        <taxon>Thalassiosirales</taxon>
        <taxon>Thalassiosiraceae</taxon>
        <taxon>Thalassiosira</taxon>
    </lineage>
</organism>
<dbReference type="AlphaFoldDB" id="K0SK37"/>